<evidence type="ECO:0000256" key="6">
    <source>
        <dbReference type="ARBA" id="ARBA00022723"/>
    </source>
</evidence>
<keyword evidence="12 15" id="KW-0472">Membrane</keyword>
<dbReference type="InterPro" id="IPR002401">
    <property type="entry name" value="Cyt_P450_E_grp-I"/>
</dbReference>
<feature type="transmembrane region" description="Helical" evidence="15">
    <location>
        <begin position="6"/>
        <end position="24"/>
    </location>
</feature>
<comment type="cofactor">
    <cofactor evidence="1 13">
        <name>heme</name>
        <dbReference type="ChEBI" id="CHEBI:30413"/>
    </cofactor>
</comment>
<feature type="binding site" description="axial binding residue" evidence="13">
    <location>
        <position position="453"/>
    </location>
    <ligand>
        <name>heme</name>
        <dbReference type="ChEBI" id="CHEBI:30413"/>
    </ligand>
    <ligandPart>
        <name>Fe</name>
        <dbReference type="ChEBI" id="CHEBI:18248"/>
    </ligandPart>
</feature>
<dbReference type="PROSITE" id="PS00086">
    <property type="entry name" value="CYTOCHROME_P450"/>
    <property type="match status" value="1"/>
</dbReference>
<dbReference type="SUPFAM" id="SSF48264">
    <property type="entry name" value="Cytochrome P450"/>
    <property type="match status" value="1"/>
</dbReference>
<reference evidence="16" key="2">
    <citation type="submission" date="2018-02" db="EMBL/GenBank/DDBJ databases">
        <authorList>
            <person name="Cohen D.B."/>
            <person name="Kent A.D."/>
        </authorList>
    </citation>
    <scope>NUCLEOTIDE SEQUENCE</scope>
</reference>
<protein>
    <submittedName>
        <fullName evidence="16">CYP6FK1</fullName>
    </submittedName>
</protein>
<accession>A0A385KZS5</accession>
<dbReference type="CDD" id="cd11056">
    <property type="entry name" value="CYP6-like"/>
    <property type="match status" value="1"/>
</dbReference>
<evidence type="ECO:0000256" key="3">
    <source>
        <dbReference type="ARBA" id="ARBA00004406"/>
    </source>
</evidence>
<dbReference type="GO" id="GO:0004497">
    <property type="term" value="F:monooxygenase activity"/>
    <property type="evidence" value="ECO:0007669"/>
    <property type="project" value="UniProtKB-KW"/>
</dbReference>
<dbReference type="PANTHER" id="PTHR24292:SF100">
    <property type="entry name" value="CYTOCHROME P450 6A16, ISOFORM B-RELATED"/>
    <property type="match status" value="1"/>
</dbReference>
<evidence type="ECO:0000256" key="1">
    <source>
        <dbReference type="ARBA" id="ARBA00001971"/>
    </source>
</evidence>
<evidence type="ECO:0000256" key="14">
    <source>
        <dbReference type="RuleBase" id="RU000461"/>
    </source>
</evidence>
<dbReference type="GO" id="GO:0020037">
    <property type="term" value="F:heme binding"/>
    <property type="evidence" value="ECO:0007669"/>
    <property type="project" value="InterPro"/>
</dbReference>
<evidence type="ECO:0000256" key="10">
    <source>
        <dbReference type="ARBA" id="ARBA00023004"/>
    </source>
</evidence>
<dbReference type="PRINTS" id="PR00385">
    <property type="entry name" value="P450"/>
</dbReference>
<evidence type="ECO:0000256" key="8">
    <source>
        <dbReference type="ARBA" id="ARBA00022848"/>
    </source>
</evidence>
<keyword evidence="11 14" id="KW-0503">Monooxygenase</keyword>
<dbReference type="InterPro" id="IPR050476">
    <property type="entry name" value="Insect_CytP450_Detox"/>
</dbReference>
<evidence type="ECO:0000256" key="12">
    <source>
        <dbReference type="ARBA" id="ARBA00023136"/>
    </source>
</evidence>
<keyword evidence="8" id="KW-0492">Microsome</keyword>
<proteinExistence type="evidence at transcript level"/>
<dbReference type="FunFam" id="1.10.630.10:FF:000042">
    <property type="entry name" value="Cytochrome P450"/>
    <property type="match status" value="1"/>
</dbReference>
<name>A0A385KZS5_LAOST</name>
<evidence type="ECO:0000313" key="16">
    <source>
        <dbReference type="EMBL" id="AYA00974.1"/>
    </source>
</evidence>
<keyword evidence="5 13" id="KW-0349">Heme</keyword>
<organism evidence="16">
    <name type="scientific">Laodelphax striatellus</name>
    <name type="common">Small brown planthopper</name>
    <name type="synonym">Delphax striatella</name>
    <dbReference type="NCBI Taxonomy" id="195883"/>
    <lineage>
        <taxon>Eukaryota</taxon>
        <taxon>Metazoa</taxon>
        <taxon>Ecdysozoa</taxon>
        <taxon>Arthropoda</taxon>
        <taxon>Hexapoda</taxon>
        <taxon>Insecta</taxon>
        <taxon>Pterygota</taxon>
        <taxon>Neoptera</taxon>
        <taxon>Paraneoptera</taxon>
        <taxon>Hemiptera</taxon>
        <taxon>Auchenorrhyncha</taxon>
        <taxon>Fulgoroidea</taxon>
        <taxon>Delphacidae</taxon>
        <taxon>Criomorphinae</taxon>
        <taxon>Laodelphax</taxon>
    </lineage>
</organism>
<sequence length="510" mass="58655">MIGSLGWITTTLITTTLLTLFIFLKRKLDFWKNLGVAYIPGSFPFGSIRRLATFQISTAELFKEFYDRGEGQKYVGYYTLFKRSLMVRDPELIKNILVKDFSTFVDRGVYHNLEDDPLSGHLFSIEGDYWKNLRNKLSPTFTSGKMKTMYGTVKDLSVNLRNYAKQKAAIDGSVEMKNLTGRFGLDVIANVALGLEGNNFNDENSVMKRMTEMMIRPTFFQYMKTLMSLVCKDFIIYTRIRLTPKPVEDFFMRLVKKNIEYREKMGITRKDFMQLLIDLKDTSFPNDKDISNGERHKGEKLTLTLEEIAAQSFVFVLAGFETSSVTLGFLLYELASHPEIQEKLYRELEAGSADLSYDVLLNLPYLDMILSETLRKHPPVPILQRQSKGDYKLPDGKVLPADTLVIIPVYGLHHDPKLFPNPEKFIPERFSKENQDNIVPYSHLPFGEGPRNCIGMRFGKMQIKLAVASILLHFRIEKSPKTVEPILIENKSFTYNAKGGIWLKLVERKK</sequence>
<evidence type="ECO:0000256" key="11">
    <source>
        <dbReference type="ARBA" id="ARBA00023033"/>
    </source>
</evidence>
<keyword evidence="15" id="KW-0812">Transmembrane</keyword>
<evidence type="ECO:0000256" key="4">
    <source>
        <dbReference type="ARBA" id="ARBA00010617"/>
    </source>
</evidence>
<dbReference type="GO" id="GO:0005506">
    <property type="term" value="F:iron ion binding"/>
    <property type="evidence" value="ECO:0007669"/>
    <property type="project" value="InterPro"/>
</dbReference>
<keyword evidence="15" id="KW-1133">Transmembrane helix</keyword>
<comment type="subcellular location">
    <subcellularLocation>
        <location evidence="3">Endoplasmic reticulum membrane</location>
        <topology evidence="3">Peripheral membrane protein</topology>
    </subcellularLocation>
    <subcellularLocation>
        <location evidence="2">Microsome membrane</location>
        <topology evidence="2">Peripheral membrane protein</topology>
    </subcellularLocation>
</comment>
<evidence type="ECO:0000256" key="2">
    <source>
        <dbReference type="ARBA" id="ARBA00004174"/>
    </source>
</evidence>
<dbReference type="GO" id="GO:0005789">
    <property type="term" value="C:endoplasmic reticulum membrane"/>
    <property type="evidence" value="ECO:0007669"/>
    <property type="project" value="UniProtKB-SubCell"/>
</dbReference>
<reference evidence="16" key="1">
    <citation type="journal article" date="2018" name="Insect Biochem. Mol. Biol.">
        <title>Roles of LsCYP4DE1 in wheat adaptation and ethiprole tolerance in Laodelphax striatellus.</title>
        <authorList>
            <person name="Huang H.J."/>
            <person name="Cui J.R."/>
            <person name="Guo Y."/>
            <person name="Sun J.T."/>
            <person name="Hong X.Y."/>
        </authorList>
    </citation>
    <scope>NUCLEOTIDE SEQUENCE</scope>
</reference>
<dbReference type="GO" id="GO:0016705">
    <property type="term" value="F:oxidoreductase activity, acting on paired donors, with incorporation or reduction of molecular oxygen"/>
    <property type="evidence" value="ECO:0007669"/>
    <property type="project" value="InterPro"/>
</dbReference>
<dbReference type="InterPro" id="IPR017972">
    <property type="entry name" value="Cyt_P450_CS"/>
</dbReference>
<dbReference type="PRINTS" id="PR00463">
    <property type="entry name" value="EP450I"/>
</dbReference>
<evidence type="ECO:0000256" key="9">
    <source>
        <dbReference type="ARBA" id="ARBA00023002"/>
    </source>
</evidence>
<dbReference type="EMBL" id="MG988388">
    <property type="protein sequence ID" value="AYA00974.1"/>
    <property type="molecule type" value="mRNA"/>
</dbReference>
<keyword evidence="7" id="KW-0256">Endoplasmic reticulum</keyword>
<evidence type="ECO:0000256" key="7">
    <source>
        <dbReference type="ARBA" id="ARBA00022824"/>
    </source>
</evidence>
<keyword evidence="9 14" id="KW-0560">Oxidoreductase</keyword>
<evidence type="ECO:0000256" key="15">
    <source>
        <dbReference type="SAM" id="Phobius"/>
    </source>
</evidence>
<dbReference type="InterPro" id="IPR001128">
    <property type="entry name" value="Cyt_P450"/>
</dbReference>
<keyword evidence="6 13" id="KW-0479">Metal-binding</keyword>
<keyword evidence="10 13" id="KW-0408">Iron</keyword>
<dbReference type="AlphaFoldDB" id="A0A385KZS5"/>
<comment type="similarity">
    <text evidence="4 14">Belongs to the cytochrome P450 family.</text>
</comment>
<dbReference type="Pfam" id="PF00067">
    <property type="entry name" value="p450"/>
    <property type="match status" value="1"/>
</dbReference>
<evidence type="ECO:0000256" key="13">
    <source>
        <dbReference type="PIRSR" id="PIRSR602401-1"/>
    </source>
</evidence>
<gene>
    <name evidence="16" type="primary">CYP6FK1</name>
</gene>
<evidence type="ECO:0000256" key="5">
    <source>
        <dbReference type="ARBA" id="ARBA00022617"/>
    </source>
</evidence>
<dbReference type="Gene3D" id="1.10.630.10">
    <property type="entry name" value="Cytochrome P450"/>
    <property type="match status" value="1"/>
</dbReference>
<dbReference type="InterPro" id="IPR036396">
    <property type="entry name" value="Cyt_P450_sf"/>
</dbReference>
<dbReference type="PANTHER" id="PTHR24292">
    <property type="entry name" value="CYTOCHROME P450"/>
    <property type="match status" value="1"/>
</dbReference>